<dbReference type="InterPro" id="IPR018060">
    <property type="entry name" value="HTH_AraC"/>
</dbReference>
<keyword evidence="1" id="KW-0805">Transcription regulation</keyword>
<dbReference type="PANTHER" id="PTHR46796">
    <property type="entry name" value="HTH-TYPE TRANSCRIPTIONAL ACTIVATOR RHAS-RELATED"/>
    <property type="match status" value="1"/>
</dbReference>
<name>A0ABS5VWL8_9BACT</name>
<reference evidence="5 6" key="1">
    <citation type="submission" date="2021-05" db="EMBL/GenBank/DDBJ databases">
        <title>A Polyphasic approach of four new species of the genus Ohtaekwangia: Ohtaekwangia histidinii sp. nov., Ohtaekwangia cretensis sp. nov., Ohtaekwangia indiensis sp. nov., Ohtaekwangia reichenbachii sp. nov. from diverse environment.</title>
        <authorList>
            <person name="Octaviana S."/>
        </authorList>
    </citation>
    <scope>NUCLEOTIDE SEQUENCE [LARGE SCALE GENOMIC DNA]</scope>
    <source>
        <strain evidence="5 6">PWU20</strain>
    </source>
</reference>
<dbReference type="Proteomes" id="UP000772618">
    <property type="component" value="Unassembled WGS sequence"/>
</dbReference>
<evidence type="ECO:0000259" key="4">
    <source>
        <dbReference type="PROSITE" id="PS01124"/>
    </source>
</evidence>
<comment type="caution">
    <text evidence="5">The sequence shown here is derived from an EMBL/GenBank/DDBJ whole genome shotgun (WGS) entry which is preliminary data.</text>
</comment>
<keyword evidence="2" id="KW-0238">DNA-binding</keyword>
<keyword evidence="6" id="KW-1185">Reference proteome</keyword>
<dbReference type="SUPFAM" id="SSF46689">
    <property type="entry name" value="Homeodomain-like"/>
    <property type="match status" value="1"/>
</dbReference>
<dbReference type="SMART" id="SM00342">
    <property type="entry name" value="HTH_ARAC"/>
    <property type="match status" value="1"/>
</dbReference>
<dbReference type="Gene3D" id="1.10.10.60">
    <property type="entry name" value="Homeodomain-like"/>
    <property type="match status" value="1"/>
</dbReference>
<dbReference type="PANTHER" id="PTHR46796:SF13">
    <property type="entry name" value="HTH-TYPE TRANSCRIPTIONAL ACTIVATOR RHAS"/>
    <property type="match status" value="1"/>
</dbReference>
<gene>
    <name evidence="5" type="ORF">KK060_17735</name>
</gene>
<dbReference type="RefSeq" id="WP_254155096.1">
    <property type="nucleotide sequence ID" value="NZ_JAHESD010000047.1"/>
</dbReference>
<evidence type="ECO:0000256" key="3">
    <source>
        <dbReference type="ARBA" id="ARBA00023163"/>
    </source>
</evidence>
<evidence type="ECO:0000313" key="5">
    <source>
        <dbReference type="EMBL" id="MBT1705139.1"/>
    </source>
</evidence>
<dbReference type="EMBL" id="JAHESD010000047">
    <property type="protein sequence ID" value="MBT1705139.1"/>
    <property type="molecule type" value="Genomic_DNA"/>
</dbReference>
<proteinExistence type="predicted"/>
<keyword evidence="3" id="KW-0804">Transcription</keyword>
<dbReference type="PROSITE" id="PS01124">
    <property type="entry name" value="HTH_ARAC_FAMILY_2"/>
    <property type="match status" value="1"/>
</dbReference>
<organism evidence="5 6">
    <name type="scientific">Chryseosolibacter indicus</name>
    <dbReference type="NCBI Taxonomy" id="2782351"/>
    <lineage>
        <taxon>Bacteria</taxon>
        <taxon>Pseudomonadati</taxon>
        <taxon>Bacteroidota</taxon>
        <taxon>Cytophagia</taxon>
        <taxon>Cytophagales</taxon>
        <taxon>Chryseotaleaceae</taxon>
        <taxon>Chryseosolibacter</taxon>
    </lineage>
</organism>
<dbReference type="InterPro" id="IPR050204">
    <property type="entry name" value="AraC_XylS_family_regulators"/>
</dbReference>
<accession>A0ABS5VWL8</accession>
<dbReference type="InterPro" id="IPR046532">
    <property type="entry name" value="DUF6597"/>
</dbReference>
<dbReference type="Pfam" id="PF20240">
    <property type="entry name" value="DUF6597"/>
    <property type="match status" value="1"/>
</dbReference>
<dbReference type="Pfam" id="PF12833">
    <property type="entry name" value="HTH_18"/>
    <property type="match status" value="1"/>
</dbReference>
<protein>
    <submittedName>
        <fullName evidence="5">Helix-turn-helix domain-containing protein</fullName>
    </submittedName>
</protein>
<feature type="domain" description="HTH araC/xylS-type" evidence="4">
    <location>
        <begin position="163"/>
        <end position="264"/>
    </location>
</feature>
<evidence type="ECO:0000313" key="6">
    <source>
        <dbReference type="Proteomes" id="UP000772618"/>
    </source>
</evidence>
<evidence type="ECO:0000256" key="1">
    <source>
        <dbReference type="ARBA" id="ARBA00023015"/>
    </source>
</evidence>
<sequence>MEDNNLKYETFRPHPHLESLIKCYWTLEVPPHGDYQKQLIIPDGCIEMIFILGDDVRRYTSKKKFIIQPRELVLGQITEPFFIEPTGYVNSFAVRFYPYGFANFVLMPIRKLANRETPLEVLFGNSAQELAQKIRKATDTRKRIKIVEAFLLNKLKDKAIIDNVVKSTIDAMLLTKGSTTINSILKNSLGKRRQIERRFVEKVGISPKKLGKVIRLQAVLKMLLNRKSEKLTRIAYDNEYYDQAHFIKDFKEFTGTTPKAFLQDGKMLLSSTIYKNE</sequence>
<dbReference type="InterPro" id="IPR009057">
    <property type="entry name" value="Homeodomain-like_sf"/>
</dbReference>
<evidence type="ECO:0000256" key="2">
    <source>
        <dbReference type="ARBA" id="ARBA00023125"/>
    </source>
</evidence>